<protein>
    <submittedName>
        <fullName evidence="2">Uncharacterized protein</fullName>
    </submittedName>
</protein>
<accession>A0AAV7MZS8</accession>
<proteinExistence type="predicted"/>
<feature type="region of interest" description="Disordered" evidence="1">
    <location>
        <begin position="1"/>
        <end position="97"/>
    </location>
</feature>
<sequence>MRTTLSRRLTQGTTSPHRATSGDYGPSRDLTIGDESGPTTDGSDTTRDRGALDWEPRHKAGKKTLASAPPELRLPESGKFPTVGVARSGAPTRRSTEWLKTRRSRLLMNETNRSTSNFKALGVRTSKTASSA</sequence>
<evidence type="ECO:0000313" key="3">
    <source>
        <dbReference type="Proteomes" id="UP001066276"/>
    </source>
</evidence>
<dbReference type="Proteomes" id="UP001066276">
    <property type="component" value="Chromosome 9"/>
</dbReference>
<comment type="caution">
    <text evidence="2">The sequence shown here is derived from an EMBL/GenBank/DDBJ whole genome shotgun (WGS) entry which is preliminary data.</text>
</comment>
<dbReference type="EMBL" id="JANPWB010000013">
    <property type="protein sequence ID" value="KAJ1108205.1"/>
    <property type="molecule type" value="Genomic_DNA"/>
</dbReference>
<keyword evidence="3" id="KW-1185">Reference proteome</keyword>
<name>A0AAV7MZS8_PLEWA</name>
<feature type="compositionally biased region" description="Low complexity" evidence="1">
    <location>
        <begin position="33"/>
        <end position="43"/>
    </location>
</feature>
<feature type="compositionally biased region" description="Basic and acidic residues" evidence="1">
    <location>
        <begin position="44"/>
        <end position="58"/>
    </location>
</feature>
<reference evidence="2" key="1">
    <citation type="journal article" date="2022" name="bioRxiv">
        <title>Sequencing and chromosome-scale assembly of the giantPleurodeles waltlgenome.</title>
        <authorList>
            <person name="Brown T."/>
            <person name="Elewa A."/>
            <person name="Iarovenko S."/>
            <person name="Subramanian E."/>
            <person name="Araus A.J."/>
            <person name="Petzold A."/>
            <person name="Susuki M."/>
            <person name="Suzuki K.-i.T."/>
            <person name="Hayashi T."/>
            <person name="Toyoda A."/>
            <person name="Oliveira C."/>
            <person name="Osipova E."/>
            <person name="Leigh N.D."/>
            <person name="Simon A."/>
            <person name="Yun M.H."/>
        </authorList>
    </citation>
    <scope>NUCLEOTIDE SEQUENCE</scope>
    <source>
        <strain evidence="2">20211129_DDA</strain>
        <tissue evidence="2">Liver</tissue>
    </source>
</reference>
<gene>
    <name evidence="2" type="ORF">NDU88_005587</name>
</gene>
<organism evidence="2 3">
    <name type="scientific">Pleurodeles waltl</name>
    <name type="common">Iberian ribbed newt</name>
    <dbReference type="NCBI Taxonomy" id="8319"/>
    <lineage>
        <taxon>Eukaryota</taxon>
        <taxon>Metazoa</taxon>
        <taxon>Chordata</taxon>
        <taxon>Craniata</taxon>
        <taxon>Vertebrata</taxon>
        <taxon>Euteleostomi</taxon>
        <taxon>Amphibia</taxon>
        <taxon>Batrachia</taxon>
        <taxon>Caudata</taxon>
        <taxon>Salamandroidea</taxon>
        <taxon>Salamandridae</taxon>
        <taxon>Pleurodelinae</taxon>
        <taxon>Pleurodeles</taxon>
    </lineage>
</organism>
<evidence type="ECO:0000256" key="1">
    <source>
        <dbReference type="SAM" id="MobiDB-lite"/>
    </source>
</evidence>
<evidence type="ECO:0000313" key="2">
    <source>
        <dbReference type="EMBL" id="KAJ1108205.1"/>
    </source>
</evidence>
<feature type="compositionally biased region" description="Polar residues" evidence="1">
    <location>
        <begin position="1"/>
        <end position="18"/>
    </location>
</feature>
<dbReference type="AlphaFoldDB" id="A0AAV7MZS8"/>